<name>A0ABW6W4P4_9ACTN</name>
<dbReference type="Proteomes" id="UP001602245">
    <property type="component" value="Unassembled WGS sequence"/>
</dbReference>
<gene>
    <name evidence="1" type="ORF">ACFY35_02440</name>
</gene>
<keyword evidence="2" id="KW-1185">Reference proteome</keyword>
<accession>A0ABW6W4P4</accession>
<organism evidence="1 2">
    <name type="scientific">Paractinoplanes globisporus</name>
    <dbReference type="NCBI Taxonomy" id="113565"/>
    <lineage>
        <taxon>Bacteria</taxon>
        <taxon>Bacillati</taxon>
        <taxon>Actinomycetota</taxon>
        <taxon>Actinomycetes</taxon>
        <taxon>Micromonosporales</taxon>
        <taxon>Micromonosporaceae</taxon>
        <taxon>Paractinoplanes</taxon>
    </lineage>
</organism>
<protein>
    <submittedName>
        <fullName evidence="1">Uncharacterized protein</fullName>
    </submittedName>
</protein>
<sequence length="98" mass="11037">MQEPVALVQDWADHDAEAGAAVAAAYAEAAEALDRDPGGAERILRGFVRRLNALQSEDDYLIEHDRHEDAEEAYFLLTARTGADLDEAREWFDDERDF</sequence>
<proteinExistence type="predicted"/>
<evidence type="ECO:0000313" key="2">
    <source>
        <dbReference type="Proteomes" id="UP001602245"/>
    </source>
</evidence>
<dbReference type="RefSeq" id="WP_020511393.1">
    <property type="nucleotide sequence ID" value="NZ_JBIAZU010000001.1"/>
</dbReference>
<dbReference type="EMBL" id="JBIAZU010000001">
    <property type="protein sequence ID" value="MFF5288266.1"/>
    <property type="molecule type" value="Genomic_DNA"/>
</dbReference>
<reference evidence="1 2" key="1">
    <citation type="submission" date="2024-10" db="EMBL/GenBank/DDBJ databases">
        <title>The Natural Products Discovery Center: Release of the First 8490 Sequenced Strains for Exploring Actinobacteria Biosynthetic Diversity.</title>
        <authorList>
            <person name="Kalkreuter E."/>
            <person name="Kautsar S.A."/>
            <person name="Yang D."/>
            <person name="Bader C.D."/>
            <person name="Teijaro C.N."/>
            <person name="Fluegel L."/>
            <person name="Davis C.M."/>
            <person name="Simpson J.R."/>
            <person name="Lauterbach L."/>
            <person name="Steele A.D."/>
            <person name="Gui C."/>
            <person name="Meng S."/>
            <person name="Li G."/>
            <person name="Viehrig K."/>
            <person name="Ye F."/>
            <person name="Su P."/>
            <person name="Kiefer A.F."/>
            <person name="Nichols A."/>
            <person name="Cepeda A.J."/>
            <person name="Yan W."/>
            <person name="Fan B."/>
            <person name="Jiang Y."/>
            <person name="Adhikari A."/>
            <person name="Zheng C.-J."/>
            <person name="Schuster L."/>
            <person name="Cowan T.M."/>
            <person name="Smanski M.J."/>
            <person name="Chevrette M.G."/>
            <person name="De Carvalho L.P.S."/>
            <person name="Shen B."/>
        </authorList>
    </citation>
    <scope>NUCLEOTIDE SEQUENCE [LARGE SCALE GENOMIC DNA]</scope>
    <source>
        <strain evidence="1 2">NPDC000087</strain>
    </source>
</reference>
<comment type="caution">
    <text evidence="1">The sequence shown here is derived from an EMBL/GenBank/DDBJ whole genome shotgun (WGS) entry which is preliminary data.</text>
</comment>
<evidence type="ECO:0000313" key="1">
    <source>
        <dbReference type="EMBL" id="MFF5288266.1"/>
    </source>
</evidence>